<gene>
    <name evidence="1" type="ORF">Pint_32093</name>
</gene>
<name>A0ACC0XRA1_9ROSI</name>
<dbReference type="Proteomes" id="UP001163603">
    <property type="component" value="Chromosome 11"/>
</dbReference>
<comment type="caution">
    <text evidence="1">The sequence shown here is derived from an EMBL/GenBank/DDBJ whole genome shotgun (WGS) entry which is preliminary data.</text>
</comment>
<protein>
    <submittedName>
        <fullName evidence="1">Uncharacterized protein</fullName>
    </submittedName>
</protein>
<accession>A0ACC0XRA1</accession>
<keyword evidence="2" id="KW-1185">Reference proteome</keyword>
<evidence type="ECO:0000313" key="1">
    <source>
        <dbReference type="EMBL" id="KAJ0021059.1"/>
    </source>
</evidence>
<organism evidence="1 2">
    <name type="scientific">Pistacia integerrima</name>
    <dbReference type="NCBI Taxonomy" id="434235"/>
    <lineage>
        <taxon>Eukaryota</taxon>
        <taxon>Viridiplantae</taxon>
        <taxon>Streptophyta</taxon>
        <taxon>Embryophyta</taxon>
        <taxon>Tracheophyta</taxon>
        <taxon>Spermatophyta</taxon>
        <taxon>Magnoliopsida</taxon>
        <taxon>eudicotyledons</taxon>
        <taxon>Gunneridae</taxon>
        <taxon>Pentapetalae</taxon>
        <taxon>rosids</taxon>
        <taxon>malvids</taxon>
        <taxon>Sapindales</taxon>
        <taxon>Anacardiaceae</taxon>
        <taxon>Pistacia</taxon>
    </lineage>
</organism>
<reference evidence="2" key="1">
    <citation type="journal article" date="2023" name="G3 (Bethesda)">
        <title>Genome assembly and association tests identify interacting loci associated with vigor, precocity, and sex in interspecific pistachio rootstocks.</title>
        <authorList>
            <person name="Palmer W."/>
            <person name="Jacygrad E."/>
            <person name="Sagayaradj S."/>
            <person name="Cavanaugh K."/>
            <person name="Han R."/>
            <person name="Bertier L."/>
            <person name="Beede B."/>
            <person name="Kafkas S."/>
            <person name="Golino D."/>
            <person name="Preece J."/>
            <person name="Michelmore R."/>
        </authorList>
    </citation>
    <scope>NUCLEOTIDE SEQUENCE [LARGE SCALE GENOMIC DNA]</scope>
</reference>
<dbReference type="EMBL" id="CM047746">
    <property type="protein sequence ID" value="KAJ0021059.1"/>
    <property type="molecule type" value="Genomic_DNA"/>
</dbReference>
<sequence length="91" mass="10197">MIIFYVLLLLSSWQVSMAGRSIPSSVPSTMRPLSEDYVKVKPLSTTKNRVFNGKEVKNCLPKGYRHASAPSRYVNSRVFGGCPNKVSPRKH</sequence>
<evidence type="ECO:0000313" key="2">
    <source>
        <dbReference type="Proteomes" id="UP001163603"/>
    </source>
</evidence>
<proteinExistence type="predicted"/>